<feature type="signal peptide" evidence="1">
    <location>
        <begin position="1"/>
        <end position="27"/>
    </location>
</feature>
<organism evidence="2 3">
    <name type="scientific">Janthinobacterium violaceinigrum</name>
    <dbReference type="NCBI Taxonomy" id="2654252"/>
    <lineage>
        <taxon>Bacteria</taxon>
        <taxon>Pseudomonadati</taxon>
        <taxon>Pseudomonadota</taxon>
        <taxon>Betaproteobacteria</taxon>
        <taxon>Burkholderiales</taxon>
        <taxon>Oxalobacteraceae</taxon>
        <taxon>Janthinobacterium</taxon>
    </lineage>
</organism>
<dbReference type="Gene3D" id="1.10.8.10">
    <property type="entry name" value="DNA helicase RuvA subunit, C-terminal domain"/>
    <property type="match status" value="1"/>
</dbReference>
<dbReference type="EMBL" id="WFLI01000014">
    <property type="protein sequence ID" value="KAB8064286.1"/>
    <property type="molecule type" value="Genomic_DNA"/>
</dbReference>
<dbReference type="RefSeq" id="WP_152283056.1">
    <property type="nucleotide sequence ID" value="NZ_WFLI01000014.1"/>
</dbReference>
<dbReference type="Pfam" id="PF08857">
    <property type="entry name" value="ParBc_2"/>
    <property type="match status" value="1"/>
</dbReference>
<proteinExistence type="predicted"/>
<dbReference type="PROSITE" id="PS51257">
    <property type="entry name" value="PROKAR_LIPOPROTEIN"/>
    <property type="match status" value="1"/>
</dbReference>
<evidence type="ECO:0008006" key="4">
    <source>
        <dbReference type="Google" id="ProtNLM"/>
    </source>
</evidence>
<reference evidence="2 3" key="1">
    <citation type="submission" date="2019-10" db="EMBL/GenBank/DDBJ databases">
        <title>Three novel species isolated from a subtropical stream in China.</title>
        <authorList>
            <person name="Lu H."/>
        </authorList>
    </citation>
    <scope>NUCLEOTIDE SEQUENCE [LARGE SCALE GENOMIC DNA]</scope>
    <source>
        <strain evidence="2 3">FT13W</strain>
    </source>
</reference>
<evidence type="ECO:0000313" key="2">
    <source>
        <dbReference type="EMBL" id="KAB8064286.1"/>
    </source>
</evidence>
<dbReference type="SUPFAM" id="SSF110849">
    <property type="entry name" value="ParB/Sulfiredoxin"/>
    <property type="match status" value="1"/>
</dbReference>
<keyword evidence="3" id="KW-1185">Reference proteome</keyword>
<dbReference type="CDD" id="cd16390">
    <property type="entry name" value="ParB_N_Srx_like"/>
    <property type="match status" value="1"/>
</dbReference>
<accession>A0A6I1I751</accession>
<dbReference type="InterPro" id="IPR014956">
    <property type="entry name" value="ParBc_2"/>
</dbReference>
<keyword evidence="1" id="KW-0732">Signal</keyword>
<dbReference type="Gene3D" id="3.90.1530.10">
    <property type="entry name" value="Conserved hypothetical protein from pyrococcus furiosus pfu- 392566-001, ParB domain"/>
    <property type="match status" value="1"/>
</dbReference>
<protein>
    <recommendedName>
        <fullName evidence="4">Chromosome partitioning protein ParB</fullName>
    </recommendedName>
</protein>
<evidence type="ECO:0000256" key="1">
    <source>
        <dbReference type="SAM" id="SignalP"/>
    </source>
</evidence>
<name>A0A6I1I751_9BURK</name>
<evidence type="ECO:0000313" key="3">
    <source>
        <dbReference type="Proteomes" id="UP000468717"/>
    </source>
</evidence>
<sequence length="346" mass="37767">MHRTFPHLPALLLTLACQAAFLPPALARDAATLPALSARQQALMATVVGSAAQPRIVQVSLDELHPTQPAIGYDQVYYKLGRYAAEEKRIADIAKPKKFADLCEANGQGDVVPGTANAAGATLSAPPAGYRCKAAVGSRPDDMKTVVIGPRGTLYLTDGHHTLTTFWDADGGRNHQLKVWVKVSDNFSALDETAFWMRMRAENKVWLKNGQNQAITPQQLPAAIGLTSLGDDRYRSLVYFTREIGYEPPGHATEFLEFYWADWLRSKPVLDLARVDLLDPAAYAGAILLAAQAMVALKPTDIVSGGKRAADLGALDEVDRETLDELTQDKGKLRYAIGYRKSLPRQ</sequence>
<comment type="caution">
    <text evidence="2">The sequence shown here is derived from an EMBL/GenBank/DDBJ whole genome shotgun (WGS) entry which is preliminary data.</text>
</comment>
<dbReference type="InterPro" id="IPR036086">
    <property type="entry name" value="ParB/Sulfiredoxin_sf"/>
</dbReference>
<feature type="chain" id="PRO_5026320779" description="Chromosome partitioning protein ParB" evidence="1">
    <location>
        <begin position="28"/>
        <end position="346"/>
    </location>
</feature>
<dbReference type="Proteomes" id="UP000468717">
    <property type="component" value="Unassembled WGS sequence"/>
</dbReference>
<dbReference type="AlphaFoldDB" id="A0A6I1I751"/>
<gene>
    <name evidence="2" type="ORF">GCN75_13955</name>
</gene>